<organism evidence="2 3">
    <name type="scientific">Dimargaris cristalligena</name>
    <dbReference type="NCBI Taxonomy" id="215637"/>
    <lineage>
        <taxon>Eukaryota</taxon>
        <taxon>Fungi</taxon>
        <taxon>Fungi incertae sedis</taxon>
        <taxon>Zoopagomycota</taxon>
        <taxon>Kickxellomycotina</taxon>
        <taxon>Dimargaritomycetes</taxon>
        <taxon>Dimargaritales</taxon>
        <taxon>Dimargaritaceae</taxon>
        <taxon>Dimargaris</taxon>
    </lineage>
</organism>
<evidence type="ECO:0008006" key="4">
    <source>
        <dbReference type="Google" id="ProtNLM"/>
    </source>
</evidence>
<feature type="transmembrane region" description="Helical" evidence="1">
    <location>
        <begin position="21"/>
        <end position="38"/>
    </location>
</feature>
<evidence type="ECO:0000256" key="1">
    <source>
        <dbReference type="SAM" id="Phobius"/>
    </source>
</evidence>
<feature type="transmembrane region" description="Helical" evidence="1">
    <location>
        <begin position="77"/>
        <end position="99"/>
    </location>
</feature>
<keyword evidence="1" id="KW-0812">Transmembrane</keyword>
<keyword evidence="1" id="KW-1133">Transmembrane helix</keyword>
<name>A0A4P9ZT89_9FUNG</name>
<accession>A0A4P9ZT89</accession>
<proteinExistence type="predicted"/>
<dbReference type="AlphaFoldDB" id="A0A4P9ZT89"/>
<reference evidence="3" key="1">
    <citation type="journal article" date="2018" name="Nat. Microbiol.">
        <title>Leveraging single-cell genomics to expand the fungal tree of life.</title>
        <authorList>
            <person name="Ahrendt S.R."/>
            <person name="Quandt C.A."/>
            <person name="Ciobanu D."/>
            <person name="Clum A."/>
            <person name="Salamov A."/>
            <person name="Andreopoulos B."/>
            <person name="Cheng J.F."/>
            <person name="Woyke T."/>
            <person name="Pelin A."/>
            <person name="Henrissat B."/>
            <person name="Reynolds N.K."/>
            <person name="Benny G.L."/>
            <person name="Smith M.E."/>
            <person name="James T.Y."/>
            <person name="Grigoriev I.V."/>
        </authorList>
    </citation>
    <scope>NUCLEOTIDE SEQUENCE [LARGE SCALE GENOMIC DNA]</scope>
    <source>
        <strain evidence="3">RSA 468</strain>
    </source>
</reference>
<sequence>MLKLPTVNSCCRVLSLRMGTIVLAGLFTIVHFAALFDWTRPHPFLYQFFNLAGLVVSAAGLYGALRYRSNQLLAFSLYMWVGAVLSILGFFGTLILAFLPQGRSRVCQIIHEKPGLGIGYETCLHEFWKAALVVFPVLVVLLAIKIYFTVVAWSFYCLVQSDHASLDDVERTHYTAIVEQPEEERV</sequence>
<keyword evidence="3" id="KW-1185">Reference proteome</keyword>
<feature type="transmembrane region" description="Helical" evidence="1">
    <location>
        <begin position="44"/>
        <end position="65"/>
    </location>
</feature>
<protein>
    <recommendedName>
        <fullName evidence="4">Tetraspanin family-domain-containing protein</fullName>
    </recommendedName>
</protein>
<dbReference type="EMBL" id="ML002657">
    <property type="protein sequence ID" value="RKP36418.1"/>
    <property type="molecule type" value="Genomic_DNA"/>
</dbReference>
<dbReference type="Proteomes" id="UP000268162">
    <property type="component" value="Unassembled WGS sequence"/>
</dbReference>
<evidence type="ECO:0000313" key="3">
    <source>
        <dbReference type="Proteomes" id="UP000268162"/>
    </source>
</evidence>
<gene>
    <name evidence="2" type="ORF">BJ085DRAFT_31377</name>
</gene>
<feature type="transmembrane region" description="Helical" evidence="1">
    <location>
        <begin position="130"/>
        <end position="156"/>
    </location>
</feature>
<dbReference type="OrthoDB" id="5534594at2759"/>
<evidence type="ECO:0000313" key="2">
    <source>
        <dbReference type="EMBL" id="RKP36418.1"/>
    </source>
</evidence>
<keyword evidence="1" id="KW-0472">Membrane</keyword>